<dbReference type="GO" id="GO:0005634">
    <property type="term" value="C:nucleus"/>
    <property type="evidence" value="ECO:0007669"/>
    <property type="project" value="UniProtKB-SubCell"/>
</dbReference>
<dbReference type="PROSITE" id="PS00466">
    <property type="entry name" value="ZF_TFIIS_1"/>
    <property type="match status" value="1"/>
</dbReference>
<feature type="region of interest" description="Disordered" evidence="7">
    <location>
        <begin position="1"/>
        <end position="68"/>
    </location>
</feature>
<comment type="caution">
    <text evidence="9">The sequence shown here is derived from an EMBL/GenBank/DDBJ whole genome shotgun (WGS) entry which is preliminary data.</text>
</comment>
<keyword evidence="3 6" id="KW-0863">Zinc-finger</keyword>
<reference evidence="9 10" key="1">
    <citation type="submission" date="2024-01" db="EMBL/GenBank/DDBJ databases">
        <title>A draft genome for a cacao thread blight-causing isolate of Paramarasmius palmivorus.</title>
        <authorList>
            <person name="Baruah I.K."/>
            <person name="Bukari Y."/>
            <person name="Amoako-Attah I."/>
            <person name="Meinhardt L.W."/>
            <person name="Bailey B.A."/>
            <person name="Cohen S.P."/>
        </authorList>
    </citation>
    <scope>NUCLEOTIDE SEQUENCE [LARGE SCALE GENOMIC DNA]</scope>
    <source>
        <strain evidence="9 10">GH-12</strain>
    </source>
</reference>
<keyword evidence="5" id="KW-0539">Nucleus</keyword>
<accession>A0AAW0D826</accession>
<protein>
    <submittedName>
        <fullName evidence="9">Transcription elongation factor TFIIS</fullName>
    </submittedName>
</protein>
<dbReference type="GO" id="GO:0031564">
    <property type="term" value="P:transcription antitermination"/>
    <property type="evidence" value="ECO:0007669"/>
    <property type="project" value="TreeGrafter"/>
</dbReference>
<dbReference type="Gene3D" id="2.20.25.10">
    <property type="match status" value="1"/>
</dbReference>
<dbReference type="InterPro" id="IPR001222">
    <property type="entry name" value="Znf_TFIIS"/>
</dbReference>
<evidence type="ECO:0000256" key="1">
    <source>
        <dbReference type="ARBA" id="ARBA00004123"/>
    </source>
</evidence>
<dbReference type="Proteomes" id="UP001383192">
    <property type="component" value="Unassembled WGS sequence"/>
</dbReference>
<dbReference type="GO" id="GO:0008270">
    <property type="term" value="F:zinc ion binding"/>
    <property type="evidence" value="ECO:0007669"/>
    <property type="project" value="UniProtKB-KW"/>
</dbReference>
<evidence type="ECO:0000256" key="3">
    <source>
        <dbReference type="ARBA" id="ARBA00022771"/>
    </source>
</evidence>
<dbReference type="PROSITE" id="PS51133">
    <property type="entry name" value="ZF_TFIIS_2"/>
    <property type="match status" value="1"/>
</dbReference>
<gene>
    <name evidence="9" type="primary">tfs1_1</name>
    <name evidence="9" type="ORF">VNI00_006072</name>
</gene>
<keyword evidence="4" id="KW-0862">Zinc</keyword>
<dbReference type="AlphaFoldDB" id="A0AAW0D826"/>
<keyword evidence="2" id="KW-0479">Metal-binding</keyword>
<dbReference type="CDD" id="cd13749">
    <property type="entry name" value="Zn-ribbon_TFIIS"/>
    <property type="match status" value="1"/>
</dbReference>
<dbReference type="GO" id="GO:0001139">
    <property type="term" value="F:RNA polymerase II complex recruiting activity"/>
    <property type="evidence" value="ECO:0007669"/>
    <property type="project" value="TreeGrafter"/>
</dbReference>
<keyword evidence="10" id="KW-1185">Reference proteome</keyword>
<keyword evidence="9" id="KW-0251">Elongation factor</keyword>
<name>A0AAW0D826_9AGAR</name>
<dbReference type="SMART" id="SM00440">
    <property type="entry name" value="ZnF_C2C2"/>
    <property type="match status" value="1"/>
</dbReference>
<feature type="compositionally biased region" description="Basic and acidic residues" evidence="7">
    <location>
        <begin position="9"/>
        <end position="21"/>
    </location>
</feature>
<evidence type="ECO:0000256" key="6">
    <source>
        <dbReference type="PROSITE-ProRule" id="PRU00472"/>
    </source>
</evidence>
<dbReference type="GO" id="GO:0031440">
    <property type="term" value="P:regulation of mRNA 3'-end processing"/>
    <property type="evidence" value="ECO:0007669"/>
    <property type="project" value="TreeGrafter"/>
</dbReference>
<dbReference type="GO" id="GO:0006362">
    <property type="term" value="P:transcription elongation by RNA polymerase I"/>
    <property type="evidence" value="ECO:0007669"/>
    <property type="project" value="TreeGrafter"/>
</dbReference>
<dbReference type="GO" id="GO:0000977">
    <property type="term" value="F:RNA polymerase II transcription regulatory region sequence-specific DNA binding"/>
    <property type="evidence" value="ECO:0007669"/>
    <property type="project" value="TreeGrafter"/>
</dbReference>
<evidence type="ECO:0000313" key="10">
    <source>
        <dbReference type="Proteomes" id="UP001383192"/>
    </source>
</evidence>
<feature type="domain" description="TFIIS-type" evidence="8">
    <location>
        <begin position="73"/>
        <end position="113"/>
    </location>
</feature>
<proteinExistence type="predicted"/>
<dbReference type="PANTHER" id="PTHR11477:SF0">
    <property type="entry name" value="IP08861P-RELATED"/>
    <property type="match status" value="1"/>
</dbReference>
<sequence>MDPNAPTSEDQKVVDQSKEESSNIGAEDLPTVSLNRASPILHENQSPQETTEKIQQENSSASLGAEEQQAETDAFQCARCKQRKCRYRQAQTRSADEPMTTFVTCINCGNKWRFS</sequence>
<keyword evidence="9" id="KW-0648">Protein biosynthesis</keyword>
<dbReference type="FunFam" id="2.20.25.10:FF:000001">
    <property type="entry name" value="Probable Transcription elongation factor S-II"/>
    <property type="match status" value="1"/>
</dbReference>
<evidence type="ECO:0000256" key="4">
    <source>
        <dbReference type="ARBA" id="ARBA00022833"/>
    </source>
</evidence>
<comment type="subcellular location">
    <subcellularLocation>
        <location evidence="1">Nucleus</location>
    </subcellularLocation>
</comment>
<evidence type="ECO:0000256" key="2">
    <source>
        <dbReference type="ARBA" id="ARBA00022723"/>
    </source>
</evidence>
<evidence type="ECO:0000259" key="8">
    <source>
        <dbReference type="PROSITE" id="PS51133"/>
    </source>
</evidence>
<dbReference type="GO" id="GO:0006368">
    <property type="term" value="P:transcription elongation by RNA polymerase II"/>
    <property type="evidence" value="ECO:0007669"/>
    <property type="project" value="TreeGrafter"/>
</dbReference>
<evidence type="ECO:0000313" key="9">
    <source>
        <dbReference type="EMBL" id="KAK7047744.1"/>
    </source>
</evidence>
<dbReference type="EMBL" id="JAYKXP010000018">
    <property type="protein sequence ID" value="KAK7047744.1"/>
    <property type="molecule type" value="Genomic_DNA"/>
</dbReference>
<organism evidence="9 10">
    <name type="scientific">Paramarasmius palmivorus</name>
    <dbReference type="NCBI Taxonomy" id="297713"/>
    <lineage>
        <taxon>Eukaryota</taxon>
        <taxon>Fungi</taxon>
        <taxon>Dikarya</taxon>
        <taxon>Basidiomycota</taxon>
        <taxon>Agaricomycotina</taxon>
        <taxon>Agaricomycetes</taxon>
        <taxon>Agaricomycetidae</taxon>
        <taxon>Agaricales</taxon>
        <taxon>Marasmiineae</taxon>
        <taxon>Marasmiaceae</taxon>
        <taxon>Paramarasmius</taxon>
    </lineage>
</organism>
<evidence type="ECO:0000256" key="7">
    <source>
        <dbReference type="SAM" id="MobiDB-lite"/>
    </source>
</evidence>
<dbReference type="Pfam" id="PF01096">
    <property type="entry name" value="Zn_ribbon_TFIIS"/>
    <property type="match status" value="1"/>
</dbReference>
<dbReference type="GO" id="GO:0003746">
    <property type="term" value="F:translation elongation factor activity"/>
    <property type="evidence" value="ECO:0007669"/>
    <property type="project" value="UniProtKB-KW"/>
</dbReference>
<dbReference type="PANTHER" id="PTHR11477">
    <property type="entry name" value="TRANSCRIPTION FACTOR S-II ZINC FINGER DOMAIN-CONTAINING PROTEIN"/>
    <property type="match status" value="1"/>
</dbReference>
<dbReference type="SUPFAM" id="SSF57783">
    <property type="entry name" value="Zinc beta-ribbon"/>
    <property type="match status" value="1"/>
</dbReference>
<evidence type="ECO:0000256" key="5">
    <source>
        <dbReference type="ARBA" id="ARBA00023242"/>
    </source>
</evidence>